<name>A0AAN6ZEA3_9PEZI</name>
<feature type="signal peptide" evidence="2">
    <location>
        <begin position="1"/>
        <end position="19"/>
    </location>
</feature>
<evidence type="ECO:0000256" key="2">
    <source>
        <dbReference type="SAM" id="SignalP"/>
    </source>
</evidence>
<feature type="region of interest" description="Disordered" evidence="1">
    <location>
        <begin position="168"/>
        <end position="189"/>
    </location>
</feature>
<dbReference type="Proteomes" id="UP001304895">
    <property type="component" value="Unassembled WGS sequence"/>
</dbReference>
<accession>A0AAN6ZEA3</accession>
<keyword evidence="4" id="KW-1185">Reference proteome</keyword>
<comment type="caution">
    <text evidence="3">The sequence shown here is derived from an EMBL/GenBank/DDBJ whole genome shotgun (WGS) entry which is preliminary data.</text>
</comment>
<protein>
    <submittedName>
        <fullName evidence="3">Uncharacterized protein</fullName>
    </submittedName>
</protein>
<dbReference type="EMBL" id="MU853408">
    <property type="protein sequence ID" value="KAK4134586.1"/>
    <property type="molecule type" value="Genomic_DNA"/>
</dbReference>
<evidence type="ECO:0000256" key="1">
    <source>
        <dbReference type="SAM" id="MobiDB-lite"/>
    </source>
</evidence>
<evidence type="ECO:0000313" key="3">
    <source>
        <dbReference type="EMBL" id="KAK4134586.1"/>
    </source>
</evidence>
<dbReference type="AlphaFoldDB" id="A0AAN6ZEA3"/>
<organism evidence="3 4">
    <name type="scientific">Trichocladium antarcticum</name>
    <dbReference type="NCBI Taxonomy" id="1450529"/>
    <lineage>
        <taxon>Eukaryota</taxon>
        <taxon>Fungi</taxon>
        <taxon>Dikarya</taxon>
        <taxon>Ascomycota</taxon>
        <taxon>Pezizomycotina</taxon>
        <taxon>Sordariomycetes</taxon>
        <taxon>Sordariomycetidae</taxon>
        <taxon>Sordariales</taxon>
        <taxon>Chaetomiaceae</taxon>
        <taxon>Trichocladium</taxon>
    </lineage>
</organism>
<feature type="compositionally biased region" description="Basic residues" evidence="1">
    <location>
        <begin position="179"/>
        <end position="189"/>
    </location>
</feature>
<feature type="chain" id="PRO_5042865258" evidence="2">
    <location>
        <begin position="20"/>
        <end position="189"/>
    </location>
</feature>
<reference evidence="3" key="2">
    <citation type="submission" date="2023-05" db="EMBL/GenBank/DDBJ databases">
        <authorList>
            <consortium name="Lawrence Berkeley National Laboratory"/>
            <person name="Steindorff A."/>
            <person name="Hensen N."/>
            <person name="Bonometti L."/>
            <person name="Westerberg I."/>
            <person name="Brannstrom I.O."/>
            <person name="Guillou S."/>
            <person name="Cros-Aarteil S."/>
            <person name="Calhoun S."/>
            <person name="Haridas S."/>
            <person name="Kuo A."/>
            <person name="Mondo S."/>
            <person name="Pangilinan J."/>
            <person name="Riley R."/>
            <person name="Labutti K."/>
            <person name="Andreopoulos B."/>
            <person name="Lipzen A."/>
            <person name="Chen C."/>
            <person name="Yanf M."/>
            <person name="Daum C."/>
            <person name="Ng V."/>
            <person name="Clum A."/>
            <person name="Ohm R."/>
            <person name="Martin F."/>
            <person name="Silar P."/>
            <person name="Natvig D."/>
            <person name="Lalanne C."/>
            <person name="Gautier V."/>
            <person name="Ament-Velasquez S.L."/>
            <person name="Kruys A."/>
            <person name="Hutchinson M.I."/>
            <person name="Powell A.J."/>
            <person name="Barry K."/>
            <person name="Miller A.N."/>
            <person name="Grigoriev I.V."/>
            <person name="Debuchy R."/>
            <person name="Gladieux P."/>
            <person name="Thoren M.H."/>
            <person name="Johannesson H."/>
        </authorList>
    </citation>
    <scope>NUCLEOTIDE SEQUENCE</scope>
    <source>
        <strain evidence="3">CBS 123565</strain>
    </source>
</reference>
<sequence>MLRPFTIRLFLLLRPSVENHLLGQSAADIAGRKRRRDGGIDYKYIAPAAKRTKGDSDGKYPALAARRIESDGDKECPALPAKRKRVARYNVAYKKELSPIVIYDADSDLCVDVIICVSTVDEQQPCDLTRNYMGSSAALDPDFLGHVDPALLAPWRPANAAHRTAAVLSDHQTQEALRRPRRRCGRCHG</sequence>
<proteinExistence type="predicted"/>
<reference evidence="3" key="1">
    <citation type="journal article" date="2023" name="Mol. Phylogenet. Evol.">
        <title>Genome-scale phylogeny and comparative genomics of the fungal order Sordariales.</title>
        <authorList>
            <person name="Hensen N."/>
            <person name="Bonometti L."/>
            <person name="Westerberg I."/>
            <person name="Brannstrom I.O."/>
            <person name="Guillou S."/>
            <person name="Cros-Aarteil S."/>
            <person name="Calhoun S."/>
            <person name="Haridas S."/>
            <person name="Kuo A."/>
            <person name="Mondo S."/>
            <person name="Pangilinan J."/>
            <person name="Riley R."/>
            <person name="LaButti K."/>
            <person name="Andreopoulos B."/>
            <person name="Lipzen A."/>
            <person name="Chen C."/>
            <person name="Yan M."/>
            <person name="Daum C."/>
            <person name="Ng V."/>
            <person name="Clum A."/>
            <person name="Steindorff A."/>
            <person name="Ohm R.A."/>
            <person name="Martin F."/>
            <person name="Silar P."/>
            <person name="Natvig D.O."/>
            <person name="Lalanne C."/>
            <person name="Gautier V."/>
            <person name="Ament-Velasquez S.L."/>
            <person name="Kruys A."/>
            <person name="Hutchinson M.I."/>
            <person name="Powell A.J."/>
            <person name="Barry K."/>
            <person name="Miller A.N."/>
            <person name="Grigoriev I.V."/>
            <person name="Debuchy R."/>
            <person name="Gladieux P."/>
            <person name="Hiltunen Thoren M."/>
            <person name="Johannesson H."/>
        </authorList>
    </citation>
    <scope>NUCLEOTIDE SEQUENCE</scope>
    <source>
        <strain evidence="3">CBS 123565</strain>
    </source>
</reference>
<gene>
    <name evidence="3" type="ORF">BT67DRAFT_449509</name>
</gene>
<evidence type="ECO:0000313" key="4">
    <source>
        <dbReference type="Proteomes" id="UP001304895"/>
    </source>
</evidence>
<keyword evidence="2" id="KW-0732">Signal</keyword>